<evidence type="ECO:0000313" key="2">
    <source>
        <dbReference type="EMBL" id="GAA1235332.1"/>
    </source>
</evidence>
<comment type="caution">
    <text evidence="2">The sequence shown here is derived from an EMBL/GenBank/DDBJ whole genome shotgun (WGS) entry which is preliminary data.</text>
</comment>
<dbReference type="Proteomes" id="UP001500037">
    <property type="component" value="Unassembled WGS sequence"/>
</dbReference>
<reference evidence="2 3" key="1">
    <citation type="journal article" date="2019" name="Int. J. Syst. Evol. Microbiol.">
        <title>The Global Catalogue of Microorganisms (GCM) 10K type strain sequencing project: providing services to taxonomists for standard genome sequencing and annotation.</title>
        <authorList>
            <consortium name="The Broad Institute Genomics Platform"/>
            <consortium name="The Broad Institute Genome Sequencing Center for Infectious Disease"/>
            <person name="Wu L."/>
            <person name="Ma J."/>
        </authorList>
    </citation>
    <scope>NUCLEOTIDE SEQUENCE [LARGE SCALE GENOMIC DNA]</scope>
    <source>
        <strain evidence="2 3">JCM 13004</strain>
    </source>
</reference>
<gene>
    <name evidence="2" type="ORF">GCM10009665_26870</name>
</gene>
<keyword evidence="3" id="KW-1185">Reference proteome</keyword>
<proteinExistence type="predicted"/>
<dbReference type="EMBL" id="BAAALF010000037">
    <property type="protein sequence ID" value="GAA1235332.1"/>
    <property type="molecule type" value="Genomic_DNA"/>
</dbReference>
<evidence type="ECO:0000313" key="3">
    <source>
        <dbReference type="Proteomes" id="UP001500037"/>
    </source>
</evidence>
<keyword evidence="1" id="KW-0732">Signal</keyword>
<protein>
    <recommendedName>
        <fullName evidence="4">Peptidase inhibitor family I36</fullName>
    </recommendedName>
</protein>
<feature type="chain" id="PRO_5046294279" description="Peptidase inhibitor family I36" evidence="1">
    <location>
        <begin position="21"/>
        <end position="107"/>
    </location>
</feature>
<evidence type="ECO:0008006" key="4">
    <source>
        <dbReference type="Google" id="ProtNLM"/>
    </source>
</evidence>
<evidence type="ECO:0000256" key="1">
    <source>
        <dbReference type="SAM" id="SignalP"/>
    </source>
</evidence>
<sequence length="107" mass="10948">MAAALGALTLVLAIPGSASAATGDFLYQYKDKLGTVTPGALADPQSGVCLNLPELLSDGEPAFSPSNFTDATATVFAEADCDGDTYYVMNPGKKLGSAPKLRSVIFS</sequence>
<name>A0ABN1W4L9_9ACTN</name>
<accession>A0ABN1W4L9</accession>
<organism evidence="2 3">
    <name type="scientific">Kitasatospora nipponensis</name>
    <dbReference type="NCBI Taxonomy" id="258049"/>
    <lineage>
        <taxon>Bacteria</taxon>
        <taxon>Bacillati</taxon>
        <taxon>Actinomycetota</taxon>
        <taxon>Actinomycetes</taxon>
        <taxon>Kitasatosporales</taxon>
        <taxon>Streptomycetaceae</taxon>
        <taxon>Kitasatospora</taxon>
    </lineage>
</organism>
<feature type="signal peptide" evidence="1">
    <location>
        <begin position="1"/>
        <end position="20"/>
    </location>
</feature>